<dbReference type="EMBL" id="BGPR01034077">
    <property type="protein sequence ID" value="GBO08269.1"/>
    <property type="molecule type" value="Genomic_DNA"/>
</dbReference>
<gene>
    <name evidence="3" type="ORF">AVEN_42434_1</name>
</gene>
<feature type="transmembrane region" description="Helical" evidence="1">
    <location>
        <begin position="65"/>
        <end position="89"/>
    </location>
</feature>
<comment type="caution">
    <text evidence="3">The sequence shown here is derived from an EMBL/GenBank/DDBJ whole genome shotgun (WGS) entry which is preliminary data.</text>
</comment>
<accession>A0A4Y2U5I1</accession>
<dbReference type="Proteomes" id="UP000499080">
    <property type="component" value="Unassembled WGS sequence"/>
</dbReference>
<name>A0A4Y2U5I1_ARAVE</name>
<organism evidence="3 4">
    <name type="scientific">Araneus ventricosus</name>
    <name type="common">Orbweaver spider</name>
    <name type="synonym">Epeira ventricosa</name>
    <dbReference type="NCBI Taxonomy" id="182803"/>
    <lineage>
        <taxon>Eukaryota</taxon>
        <taxon>Metazoa</taxon>
        <taxon>Ecdysozoa</taxon>
        <taxon>Arthropoda</taxon>
        <taxon>Chelicerata</taxon>
        <taxon>Arachnida</taxon>
        <taxon>Araneae</taxon>
        <taxon>Araneomorphae</taxon>
        <taxon>Entelegynae</taxon>
        <taxon>Araneoidea</taxon>
        <taxon>Araneidae</taxon>
        <taxon>Araneus</taxon>
    </lineage>
</organism>
<evidence type="ECO:0000313" key="4">
    <source>
        <dbReference type="Proteomes" id="UP000499080"/>
    </source>
</evidence>
<feature type="signal peptide" evidence="2">
    <location>
        <begin position="1"/>
        <end position="20"/>
    </location>
</feature>
<keyword evidence="2" id="KW-0732">Signal</keyword>
<keyword evidence="1" id="KW-1133">Transmembrane helix</keyword>
<keyword evidence="1" id="KW-0472">Membrane</keyword>
<proteinExistence type="predicted"/>
<evidence type="ECO:0000256" key="1">
    <source>
        <dbReference type="SAM" id="Phobius"/>
    </source>
</evidence>
<keyword evidence="1" id="KW-0812">Transmembrane</keyword>
<evidence type="ECO:0000313" key="3">
    <source>
        <dbReference type="EMBL" id="GBO08269.1"/>
    </source>
</evidence>
<evidence type="ECO:0000256" key="2">
    <source>
        <dbReference type="SAM" id="SignalP"/>
    </source>
</evidence>
<sequence length="117" mass="12971">MGRFLQLSSMVVLIVPSSEGERDSICSAFGTFSVGGKAHLVKIKFFSNSFWNLYKEDRPLRGVNAAYVEITSGFFLIVGCLLFTILYPLHSPAWFVLNSSFQPAGVSVATMKNRQNL</sequence>
<keyword evidence="4" id="KW-1185">Reference proteome</keyword>
<dbReference type="AlphaFoldDB" id="A0A4Y2U5I1"/>
<reference evidence="3 4" key="1">
    <citation type="journal article" date="2019" name="Sci. Rep.">
        <title>Orb-weaving spider Araneus ventricosus genome elucidates the spidroin gene catalogue.</title>
        <authorList>
            <person name="Kono N."/>
            <person name="Nakamura H."/>
            <person name="Ohtoshi R."/>
            <person name="Moran D.A.P."/>
            <person name="Shinohara A."/>
            <person name="Yoshida Y."/>
            <person name="Fujiwara M."/>
            <person name="Mori M."/>
            <person name="Tomita M."/>
            <person name="Arakawa K."/>
        </authorList>
    </citation>
    <scope>NUCLEOTIDE SEQUENCE [LARGE SCALE GENOMIC DNA]</scope>
</reference>
<protein>
    <submittedName>
        <fullName evidence="3">Uncharacterized protein</fullName>
    </submittedName>
</protein>
<feature type="chain" id="PRO_5021376378" evidence="2">
    <location>
        <begin position="21"/>
        <end position="117"/>
    </location>
</feature>